<protein>
    <recommendedName>
        <fullName evidence="3">Alpha/beta hydrolase</fullName>
    </recommendedName>
</protein>
<keyword evidence="2" id="KW-1185">Reference proteome</keyword>
<comment type="caution">
    <text evidence="1">The sequence shown here is derived from an EMBL/GenBank/DDBJ whole genome shotgun (WGS) entry which is preliminary data.</text>
</comment>
<gene>
    <name evidence="1" type="ORF">FNM00_14495</name>
</gene>
<proteinExistence type="predicted"/>
<evidence type="ECO:0008006" key="3">
    <source>
        <dbReference type="Google" id="ProtNLM"/>
    </source>
</evidence>
<dbReference type="EMBL" id="VLNT01000014">
    <property type="protein sequence ID" value="TSD58405.1"/>
    <property type="molecule type" value="Genomic_DNA"/>
</dbReference>
<sequence>MVHVDIDSRQGEGPAVVILPGVGYTAQAPLLYWSARALADDGWCVATVSWTVDDAARARSREFVEDAYRRACSVLDRTPGLVVGKSFGSWALPIAVDAGVPGVWLTPLLMEDAISDALRSAGADHLAIGGTEDPAWLPERVEGTRARLVTIEDADHGIEVSSWDTSMEIQRGIVASVADHARHRVHRE</sequence>
<dbReference type="RefSeq" id="WP_143914266.1">
    <property type="nucleotide sequence ID" value="NZ_VLNT01000014.1"/>
</dbReference>
<accession>A0A554RWF9</accession>
<reference evidence="1 2" key="1">
    <citation type="submission" date="2019-07" db="EMBL/GenBank/DDBJ databases">
        <authorList>
            <person name="Zhao L.H."/>
        </authorList>
    </citation>
    <scope>NUCLEOTIDE SEQUENCE [LARGE SCALE GENOMIC DNA]</scope>
    <source>
        <strain evidence="1 2">Co35</strain>
    </source>
</reference>
<evidence type="ECO:0000313" key="2">
    <source>
        <dbReference type="Proteomes" id="UP000316988"/>
    </source>
</evidence>
<dbReference type="SUPFAM" id="SSF53474">
    <property type="entry name" value="alpha/beta-Hydrolases"/>
    <property type="match status" value="1"/>
</dbReference>
<organism evidence="1 2">
    <name type="scientific">Aeromicrobium piscarium</name>
    <dbReference type="NCBI Taxonomy" id="2590901"/>
    <lineage>
        <taxon>Bacteria</taxon>
        <taxon>Bacillati</taxon>
        <taxon>Actinomycetota</taxon>
        <taxon>Actinomycetes</taxon>
        <taxon>Propionibacteriales</taxon>
        <taxon>Nocardioidaceae</taxon>
        <taxon>Aeromicrobium</taxon>
    </lineage>
</organism>
<dbReference type="OrthoDB" id="70765at2"/>
<dbReference type="InterPro" id="IPR029058">
    <property type="entry name" value="AB_hydrolase_fold"/>
</dbReference>
<evidence type="ECO:0000313" key="1">
    <source>
        <dbReference type="EMBL" id="TSD58405.1"/>
    </source>
</evidence>
<dbReference type="AlphaFoldDB" id="A0A554RWF9"/>
<dbReference type="Gene3D" id="3.40.50.1820">
    <property type="entry name" value="alpha/beta hydrolase"/>
    <property type="match status" value="1"/>
</dbReference>
<dbReference type="Proteomes" id="UP000316988">
    <property type="component" value="Unassembled WGS sequence"/>
</dbReference>
<name>A0A554RWF9_9ACTN</name>